<dbReference type="PANTHER" id="PTHR47957">
    <property type="entry name" value="ATP-DEPENDENT HELICASE HRQ1"/>
    <property type="match status" value="1"/>
</dbReference>
<keyword evidence="7" id="KW-1185">Reference proteome</keyword>
<evidence type="ECO:0000256" key="3">
    <source>
        <dbReference type="SAM" id="MobiDB-lite"/>
    </source>
</evidence>
<dbReference type="GO" id="GO:0043138">
    <property type="term" value="F:3'-5' DNA helicase activity"/>
    <property type="evidence" value="ECO:0007669"/>
    <property type="project" value="TreeGrafter"/>
</dbReference>
<dbReference type="PANTHER" id="PTHR47957:SF3">
    <property type="entry name" value="ATP-DEPENDENT HELICASE HRQ1"/>
    <property type="match status" value="1"/>
</dbReference>
<dbReference type="Pfam" id="PF00271">
    <property type="entry name" value="Helicase_C"/>
    <property type="match status" value="1"/>
</dbReference>
<dbReference type="GO" id="GO:0036297">
    <property type="term" value="P:interstrand cross-link repair"/>
    <property type="evidence" value="ECO:0007669"/>
    <property type="project" value="TreeGrafter"/>
</dbReference>
<dbReference type="InterPro" id="IPR018973">
    <property type="entry name" value="MZB"/>
</dbReference>
<dbReference type="SMART" id="SM00490">
    <property type="entry name" value="HELICc"/>
    <property type="match status" value="1"/>
</dbReference>
<keyword evidence="6" id="KW-0378">Hydrolase</keyword>
<dbReference type="InterPro" id="IPR014001">
    <property type="entry name" value="Helicase_ATP-bd"/>
</dbReference>
<keyword evidence="6" id="KW-0347">Helicase</keyword>
<dbReference type="PROSITE" id="PS51192">
    <property type="entry name" value="HELICASE_ATP_BIND_1"/>
    <property type="match status" value="1"/>
</dbReference>
<dbReference type="Proteomes" id="UP000462055">
    <property type="component" value="Unassembled WGS sequence"/>
</dbReference>
<feature type="region of interest" description="Disordered" evidence="3">
    <location>
        <begin position="18"/>
        <end position="42"/>
    </location>
</feature>
<dbReference type="Pfam" id="PF09369">
    <property type="entry name" value="MZB"/>
    <property type="match status" value="1"/>
</dbReference>
<feature type="region of interest" description="Disordered" evidence="3">
    <location>
        <begin position="2125"/>
        <end position="2156"/>
    </location>
</feature>
<dbReference type="EMBL" id="WBMS02000052">
    <property type="protein sequence ID" value="MWA06519.1"/>
    <property type="molecule type" value="Genomic_DNA"/>
</dbReference>
<dbReference type="SMART" id="SM00487">
    <property type="entry name" value="DEXDc"/>
    <property type="match status" value="1"/>
</dbReference>
<dbReference type="InterPro" id="IPR001650">
    <property type="entry name" value="Helicase_C-like"/>
</dbReference>
<dbReference type="InterPro" id="IPR011545">
    <property type="entry name" value="DEAD/DEAH_box_helicase_dom"/>
</dbReference>
<evidence type="ECO:0000259" key="5">
    <source>
        <dbReference type="PROSITE" id="PS51194"/>
    </source>
</evidence>
<keyword evidence="2" id="KW-0067">ATP-binding</keyword>
<sequence>MVRSTGAVEWVGCRGARRAASVGGPPQADEGEKRSGRGARVRPTLAAEEVRRNLTQYLSTTFALADDQVRDGLERFLNHPELGIFRGPYLRIRTPFRRADDGWRRLFEWAPDGFRPYRHQARAFERLSTYRKQAQPTLITTGTGSGKTESFLIPILDHCRRQRKQGNPGVRAVVLYPMNALATDQADRISKLLARHGLGDVSAGLYIGDVPDTEFAGVLTRRGEIRRTRPDILITNYKMLDLLLQRADDLPLWEGADIAYVVVDEFHTYDGAQGTDVAMLLRRLAAATGHSEPGRPLGRICPVATSATLGEGGDGAKIRAVAETVFGTPFPEDSVIGEDRQSVEEFIGDIDYTLPLPDPQELASIPDPHGDDSAMGRVMAAVTGRDALSAQELAVVLRRHILTSAVLDVLDGRPHTFEEILELLPRKGAYNWGAAIRLSPKQAATALARFVALLSIARDPDDERGKAPFLHIETHLWVRSVSRLLRAVGPKPSFGWFGEPLPALDAESTMAGGGREMLPAVYCRHCGRAGWAAISPERDPYDLVTDAARIYRAGISDKRLVRAMITATPNEVADQLAGRPGPAVMVLEAGGHHVRPVNPSRDADYASRSDFRDVFVLTDLSHDADGNRAAENDRCPACGMDQGTRFLGSGLAALASVAITELFTGGQLEAEQRKTLLFNDSVQDAAHRAGFVANRSYGFSLRLLLAGGLDEAAPVPLNELISDVVKEASDPKYLPSVVPPDLHDREDVDALLAGEAEGSSRTWRLIGERLAFAAVLEFGLRSRQGRTLELTRTAAAEVMLDEPDRVGALARDLHLRTAAQMAGLPDESMYVNYVRGLLERIRMRGGIKHHWLDGWIDNAGTRRYMTIWGRRPDGMPAFPSGLPAPRFLLGGRKERSEFDGIIGRGNWYQDWTARCLGLDAGAATGYLGRLLDLLVDEDVLARRTAGDGTTQVYGLLPGHIQVWRLTDDHVSEAGVHCPVCNWKQTVHPARFREWLGAPCPRYRCTGRLEPNDDDRFANDYYRRLYLSAEPFRVITAEHTGALTRPQREKVEREFREGKRYSDPNVLACTPTLELGIDIGDLSAVILASLPHGPANYVQRAGRAGRETGNALLLTFIGRRARDRYYLAEPRDMIAGEIVPPGCYLSAIEILQRQYVAHLVDLAAREKFPGVLPLPRTASALFGDSGWLAAFRDAVLERGPELVESFLGLFGPVAGDAERGVTAEAAARLREFAAAGLREAIGNAERLWAERLQDLRARIEVIEAAVAAMVESDPQQRARRAELMAELRAVQRRIGEIGRRDAHGTLVELGLLPNYSLIDTPTALEATLTWEERLDGDRTERPQEGRARDRGDRRYHSELREYGRSALLALTELAPGNSFYIRGYRHTVTGLDIGTPQRPAYQQWRICQQCGHVRTTAAVEDTSLCPRCRNHKIGDRSALHTVLVPTKVTAHDRRDDARIRDDHDERQRRYYERAVAVDVPVEAIEPGSWRHAGRTFGIDFTRHARIRRFNLGTLKMDRPAGDEFAGELRRITPFAVCTSCGGATADGEPDGGRRLAGTAGTTFDSSVSHHRPWCPQRRGDDVEHVRLILAHELETEALRILVPVATTLIPERTASFRTALMVGIARKYGGDPDHLDIVTATMPDHLHHSGHRRRFLVLYDTLPGGTGYLHRLSSEEGFKEVLEHALAVVEDCPCADDEGKNACHRCLLAHADDDEFAYADRGLAVEMLHDLLDGWAAAPVASTDEISLWDQVESELEDRFLAGLKLWAAEPGAARALGPGGLVNDRRTADLRVTGLDGAVVHWQVILQSTVKETRPDVRFRRLDAAPLEVDVYLDGYAYHASPEHNRLANDAAKRDRLRAHGHVVFQLNWDDIRHWETGEAPEHPAWHPYQGNAQQRAREGHLAYGGDPSELAGLIWTSPVHTLLAFLTDPDLERWRRRSEAAVTGLVMPGVAMRPCAPGHLGEVVAAALRGEPLPTPPAGDLVVVSTADASGCPLTVIANPRTRVWSGFAVVDDRPATIAADERGHQRRWQAWLYWGNLLQFLSYGDGDGGQLAYTALDAFDPSTLAVIGGDGLLSTLGLTPLAPEELGETSDTVTGAWARADTVPGTDAGLVNDDTADIELGQQAEPEATVPEGERPAGEPRPEPVSPPPAGESGAAWTEVFDLLDPDEPGLATLARALEERGVPVPEVGYELGENGWQAEMAWPHAKVAVVLAGNDQEATDRYRAYAQAGWEIRTARLWTADELAARTMNGSE</sequence>
<feature type="domain" description="Helicase ATP-binding" evidence="4">
    <location>
        <begin position="128"/>
        <end position="327"/>
    </location>
</feature>
<dbReference type="PROSITE" id="PS51194">
    <property type="entry name" value="HELICASE_CTER"/>
    <property type="match status" value="1"/>
</dbReference>
<evidence type="ECO:0000256" key="2">
    <source>
        <dbReference type="ARBA" id="ARBA00022840"/>
    </source>
</evidence>
<dbReference type="GO" id="GO:0005524">
    <property type="term" value="F:ATP binding"/>
    <property type="evidence" value="ECO:0007669"/>
    <property type="project" value="UniProtKB-KW"/>
</dbReference>
<dbReference type="InterPro" id="IPR027417">
    <property type="entry name" value="P-loop_NTPase"/>
</dbReference>
<evidence type="ECO:0000313" key="7">
    <source>
        <dbReference type="Proteomes" id="UP000462055"/>
    </source>
</evidence>
<evidence type="ECO:0000259" key="4">
    <source>
        <dbReference type="PROSITE" id="PS51192"/>
    </source>
</evidence>
<comment type="caution">
    <text evidence="6">The sequence shown here is derived from an EMBL/GenBank/DDBJ whole genome shotgun (WGS) entry which is preliminary data.</text>
</comment>
<keyword evidence="1" id="KW-0547">Nucleotide-binding</keyword>
<evidence type="ECO:0000256" key="1">
    <source>
        <dbReference type="ARBA" id="ARBA00022741"/>
    </source>
</evidence>
<feature type="domain" description="Helicase C-terminal" evidence="5">
    <location>
        <begin position="965"/>
        <end position="1150"/>
    </location>
</feature>
<accession>A0A6I4MV61</accession>
<organism evidence="6 7">
    <name type="scientific">Actinomadura physcomitrii</name>
    <dbReference type="NCBI Taxonomy" id="2650748"/>
    <lineage>
        <taxon>Bacteria</taxon>
        <taxon>Bacillati</taxon>
        <taxon>Actinomycetota</taxon>
        <taxon>Actinomycetes</taxon>
        <taxon>Streptosporangiales</taxon>
        <taxon>Thermomonosporaceae</taxon>
        <taxon>Actinomadura</taxon>
    </lineage>
</organism>
<name>A0A6I4MV61_9ACTN</name>
<feature type="compositionally biased region" description="Basic and acidic residues" evidence="3">
    <location>
        <begin position="2134"/>
        <end position="2144"/>
    </location>
</feature>
<evidence type="ECO:0000313" key="6">
    <source>
        <dbReference type="EMBL" id="MWA06519.1"/>
    </source>
</evidence>
<dbReference type="GO" id="GO:0006289">
    <property type="term" value="P:nucleotide-excision repair"/>
    <property type="evidence" value="ECO:0007669"/>
    <property type="project" value="TreeGrafter"/>
</dbReference>
<dbReference type="GO" id="GO:0003676">
    <property type="term" value="F:nucleic acid binding"/>
    <property type="evidence" value="ECO:0007669"/>
    <property type="project" value="InterPro"/>
</dbReference>
<gene>
    <name evidence="6" type="ORF">F8568_040465</name>
</gene>
<protein>
    <submittedName>
        <fullName evidence="6">DEAD/DEAH box helicase</fullName>
    </submittedName>
</protein>
<reference evidence="6" key="1">
    <citation type="submission" date="2019-12" db="EMBL/GenBank/DDBJ databases">
        <title>Actinomadura physcomitrii sp. nov., a novel actinomycete isolated from moss [Physcomitrium sphaericum (Ludw) Fuernr].</title>
        <authorList>
            <person name="Zhuang X."/>
        </authorList>
    </citation>
    <scope>NUCLEOTIDE SEQUENCE [LARGE SCALE GENOMIC DNA]</scope>
    <source>
        <strain evidence="6">LD22</strain>
    </source>
</reference>
<dbReference type="Gene3D" id="3.40.50.300">
    <property type="entry name" value="P-loop containing nucleotide triphosphate hydrolases"/>
    <property type="match status" value="2"/>
</dbReference>
<dbReference type="Pfam" id="PF00270">
    <property type="entry name" value="DEAD"/>
    <property type="match status" value="1"/>
</dbReference>
<proteinExistence type="predicted"/>
<dbReference type="SUPFAM" id="SSF52540">
    <property type="entry name" value="P-loop containing nucleoside triphosphate hydrolases"/>
    <property type="match status" value="2"/>
</dbReference>